<proteinExistence type="predicted"/>
<organism evidence="1 2">
    <name type="scientific">Streblomastix strix</name>
    <dbReference type="NCBI Taxonomy" id="222440"/>
    <lineage>
        <taxon>Eukaryota</taxon>
        <taxon>Metamonada</taxon>
        <taxon>Preaxostyla</taxon>
        <taxon>Oxymonadida</taxon>
        <taxon>Streblomastigidae</taxon>
        <taxon>Streblomastix</taxon>
    </lineage>
</organism>
<dbReference type="Proteomes" id="UP000324800">
    <property type="component" value="Unassembled WGS sequence"/>
</dbReference>
<evidence type="ECO:0000313" key="1">
    <source>
        <dbReference type="EMBL" id="KAA6377795.1"/>
    </source>
</evidence>
<evidence type="ECO:0000313" key="2">
    <source>
        <dbReference type="Proteomes" id="UP000324800"/>
    </source>
</evidence>
<dbReference type="EMBL" id="SNRW01009580">
    <property type="protein sequence ID" value="KAA6377795.1"/>
    <property type="molecule type" value="Genomic_DNA"/>
</dbReference>
<sequence>MLERTIMDGKEKIVAIFSIMIREFRLPHAGAGKKADDAADGSTVAAKRYKEYSHVAEANRLFQRIYGKD</sequence>
<reference evidence="1 2" key="1">
    <citation type="submission" date="2019-03" db="EMBL/GenBank/DDBJ databases">
        <title>Single cell metagenomics reveals metabolic interactions within the superorganism composed of flagellate Streblomastix strix and complex community of Bacteroidetes bacteria on its surface.</title>
        <authorList>
            <person name="Treitli S.C."/>
            <person name="Kolisko M."/>
            <person name="Husnik F."/>
            <person name="Keeling P."/>
            <person name="Hampl V."/>
        </authorList>
    </citation>
    <scope>NUCLEOTIDE SEQUENCE [LARGE SCALE GENOMIC DNA]</scope>
    <source>
        <strain evidence="1">ST1C</strain>
    </source>
</reference>
<name>A0A5J4V6R8_9EUKA</name>
<dbReference type="AlphaFoldDB" id="A0A5J4V6R8"/>
<comment type="caution">
    <text evidence="1">The sequence shown here is derived from an EMBL/GenBank/DDBJ whole genome shotgun (WGS) entry which is preliminary data.</text>
</comment>
<accession>A0A5J4V6R8</accession>
<gene>
    <name evidence="1" type="ORF">EZS28_026680</name>
</gene>
<protein>
    <submittedName>
        <fullName evidence="1">Uncharacterized protein</fullName>
    </submittedName>
</protein>